<protein>
    <submittedName>
        <fullName evidence="1">Anti-sigma factor</fullName>
    </submittedName>
</protein>
<reference evidence="1" key="1">
    <citation type="submission" date="2024-07" db="EMBL/GenBank/DDBJ databases">
        <authorList>
            <person name="Biller S.J."/>
        </authorList>
    </citation>
    <scope>NUCLEOTIDE SEQUENCE</scope>
    <source>
        <strain evidence="1">WC2420</strain>
    </source>
</reference>
<gene>
    <name evidence="1" type="ORF">AB3G37_00775</name>
</gene>
<sequence length="263" mass="29197">MTDNFSFSPVNDTLLVAYLDNELDAEQRIKLEQRLQHDEALSARLEALAHSQLDFSGAFETLLAQAPVASLQKNFDALSDKKAPHSSRDGVTRRSLLAAAIGLVAIGMGVERYALSPSQNTVDDGWRNLVAQYMSLYSAETLADINDSPAEQKQELDRVAREVGIGLSPAQLKLSGAQLKNARILRYDEYNIAQISWLDEQFGPLALCITRSDKSNDQAQAAEVRRGMNVVYWRRNGYNFMLIGRAPAKNIQQQGLELLNNIS</sequence>
<dbReference type="RefSeq" id="WP_369789412.1">
    <property type="nucleotide sequence ID" value="NZ_CP165628.1"/>
</dbReference>
<dbReference type="AlphaFoldDB" id="A0AB39VT80"/>
<proteinExistence type="predicted"/>
<organism evidence="1">
    <name type="scientific">Rouxiella sp. WC2420</name>
    <dbReference type="NCBI Taxonomy" id="3234145"/>
    <lineage>
        <taxon>Bacteria</taxon>
        <taxon>Pseudomonadati</taxon>
        <taxon>Pseudomonadota</taxon>
        <taxon>Gammaproteobacteria</taxon>
        <taxon>Enterobacterales</taxon>
        <taxon>Yersiniaceae</taxon>
        <taxon>Rouxiella</taxon>
    </lineage>
</organism>
<name>A0AB39VT80_9GAMM</name>
<dbReference type="EMBL" id="CP165628">
    <property type="protein sequence ID" value="XDU72698.1"/>
    <property type="molecule type" value="Genomic_DNA"/>
</dbReference>
<evidence type="ECO:0000313" key="1">
    <source>
        <dbReference type="EMBL" id="XDU72698.1"/>
    </source>
</evidence>
<accession>A0AB39VT80</accession>